<evidence type="ECO:0000256" key="1">
    <source>
        <dbReference type="SAM" id="Phobius"/>
    </source>
</evidence>
<dbReference type="Pfam" id="PF19728">
    <property type="entry name" value="DUF6220"/>
    <property type="match status" value="1"/>
</dbReference>
<dbReference type="AlphaFoldDB" id="A0A328TZ89"/>
<dbReference type="EMBL" id="QLUW01000004">
    <property type="protein sequence ID" value="RAP74451.1"/>
    <property type="molecule type" value="Genomic_DNA"/>
</dbReference>
<keyword evidence="3" id="KW-1185">Reference proteome</keyword>
<dbReference type="Proteomes" id="UP000249260">
    <property type="component" value="Unassembled WGS sequence"/>
</dbReference>
<accession>A0A328TZ89</accession>
<dbReference type="InterPro" id="IPR046192">
    <property type="entry name" value="DUF6220"/>
</dbReference>
<keyword evidence="1" id="KW-0472">Membrane</keyword>
<protein>
    <submittedName>
        <fullName evidence="2">Uncharacterized protein</fullName>
    </submittedName>
</protein>
<feature type="transmembrane region" description="Helical" evidence="1">
    <location>
        <begin position="71"/>
        <end position="89"/>
    </location>
</feature>
<evidence type="ECO:0000313" key="3">
    <source>
        <dbReference type="Proteomes" id="UP000249260"/>
    </source>
</evidence>
<reference evidence="2 3" key="1">
    <citation type="submission" date="2018-06" db="EMBL/GenBank/DDBJ databases">
        <title>Paenibacillus montanisoli sp. nov., isolated from mountain area soil.</title>
        <authorList>
            <person name="Wu M."/>
        </authorList>
    </citation>
    <scope>NUCLEOTIDE SEQUENCE [LARGE SCALE GENOMIC DNA]</scope>
    <source>
        <strain evidence="2 3">RA17</strain>
    </source>
</reference>
<organism evidence="2 3">
    <name type="scientific">Paenibacillus montanisoli</name>
    <dbReference type="NCBI Taxonomy" id="2081970"/>
    <lineage>
        <taxon>Bacteria</taxon>
        <taxon>Bacillati</taxon>
        <taxon>Bacillota</taxon>
        <taxon>Bacilli</taxon>
        <taxon>Bacillales</taxon>
        <taxon>Paenibacillaceae</taxon>
        <taxon>Paenibacillus</taxon>
    </lineage>
</organism>
<sequence length="126" mass="14417">MPERNRPVRLAIVCLTALFAVSIAIQIYIAGMAVFIDAAHWKDHTNFVHIIELMPIAIFILSFFGRARGTVRWLPLAMFGLIILQYATAHLNAKLPYFSALHPLIAVILLWMSLYTLKHAYRLWRG</sequence>
<feature type="transmembrane region" description="Helical" evidence="1">
    <location>
        <begin position="12"/>
        <end position="35"/>
    </location>
</feature>
<name>A0A328TZ89_9BACL</name>
<keyword evidence="1" id="KW-0812">Transmembrane</keyword>
<proteinExistence type="predicted"/>
<dbReference type="OrthoDB" id="165966at2"/>
<keyword evidence="1" id="KW-1133">Transmembrane helix</keyword>
<feature type="transmembrane region" description="Helical" evidence="1">
    <location>
        <begin position="95"/>
        <end position="117"/>
    </location>
</feature>
<feature type="transmembrane region" description="Helical" evidence="1">
    <location>
        <begin position="47"/>
        <end position="64"/>
    </location>
</feature>
<gene>
    <name evidence="2" type="ORF">DL346_20480</name>
</gene>
<comment type="caution">
    <text evidence="2">The sequence shown here is derived from an EMBL/GenBank/DDBJ whole genome shotgun (WGS) entry which is preliminary data.</text>
</comment>
<evidence type="ECO:0000313" key="2">
    <source>
        <dbReference type="EMBL" id="RAP74451.1"/>
    </source>
</evidence>
<dbReference type="RefSeq" id="WP_112884240.1">
    <property type="nucleotide sequence ID" value="NZ_QLUW01000004.1"/>
</dbReference>